<evidence type="ECO:0000313" key="2">
    <source>
        <dbReference type="Proteomes" id="UP001178461"/>
    </source>
</evidence>
<organism evidence="1 2">
    <name type="scientific">Podarcis lilfordi</name>
    <name type="common">Lilford's wall lizard</name>
    <dbReference type="NCBI Taxonomy" id="74358"/>
    <lineage>
        <taxon>Eukaryota</taxon>
        <taxon>Metazoa</taxon>
        <taxon>Chordata</taxon>
        <taxon>Craniata</taxon>
        <taxon>Vertebrata</taxon>
        <taxon>Euteleostomi</taxon>
        <taxon>Lepidosauria</taxon>
        <taxon>Squamata</taxon>
        <taxon>Bifurcata</taxon>
        <taxon>Unidentata</taxon>
        <taxon>Episquamata</taxon>
        <taxon>Laterata</taxon>
        <taxon>Lacertibaenia</taxon>
        <taxon>Lacertidae</taxon>
        <taxon>Podarcis</taxon>
    </lineage>
</organism>
<reference evidence="1" key="1">
    <citation type="submission" date="2022-12" db="EMBL/GenBank/DDBJ databases">
        <authorList>
            <person name="Alioto T."/>
            <person name="Alioto T."/>
            <person name="Gomez Garrido J."/>
        </authorList>
    </citation>
    <scope>NUCLEOTIDE SEQUENCE</scope>
</reference>
<feature type="non-terminal residue" evidence="1">
    <location>
        <position position="1"/>
    </location>
</feature>
<dbReference type="EMBL" id="OX395127">
    <property type="protein sequence ID" value="CAI5767489.1"/>
    <property type="molecule type" value="Genomic_DNA"/>
</dbReference>
<sequence length="172" mass="19058">DPSLVHNTSTVLLVPVPTPFVEQRPKPTEMQQKGDAANRPPNCHSWICGGNVCFGGQNFCVNILITKTRWIMASTRFCFCNILHFTFQATRCLSSGIQFKQKVTNGNHVAQQSLSDDTQLYLSFKSEPVKAVKGNCAPEGPGQLSTNSTCIPMGWLYFGKKHSRDDAYTSLQ</sequence>
<protein>
    <submittedName>
        <fullName evidence="1">Peptidase S1 domain-containing protein</fullName>
    </submittedName>
</protein>
<evidence type="ECO:0000313" key="1">
    <source>
        <dbReference type="EMBL" id="CAI5767489.1"/>
    </source>
</evidence>
<dbReference type="Proteomes" id="UP001178461">
    <property type="component" value="Chromosome 2"/>
</dbReference>
<gene>
    <name evidence="1" type="ORF">PODLI_1B006677</name>
</gene>
<accession>A0AA35JYK3</accession>
<dbReference type="AlphaFoldDB" id="A0AA35JYK3"/>
<proteinExistence type="predicted"/>
<feature type="non-terminal residue" evidence="1">
    <location>
        <position position="172"/>
    </location>
</feature>
<keyword evidence="2" id="KW-1185">Reference proteome</keyword>
<name>A0AA35JYK3_9SAUR</name>